<dbReference type="PANTHER" id="PTHR11638">
    <property type="entry name" value="ATP-DEPENDENT CLP PROTEASE"/>
    <property type="match status" value="1"/>
</dbReference>
<feature type="region of interest" description="Disordered" evidence="8">
    <location>
        <begin position="760"/>
        <end position="832"/>
    </location>
</feature>
<dbReference type="InterPro" id="IPR036628">
    <property type="entry name" value="Clp_N_dom_sf"/>
</dbReference>
<feature type="compositionally biased region" description="Basic and acidic residues" evidence="8">
    <location>
        <begin position="156"/>
        <end position="167"/>
    </location>
</feature>
<evidence type="ECO:0000256" key="2">
    <source>
        <dbReference type="ARBA" id="ARBA00022737"/>
    </source>
</evidence>
<dbReference type="InterPro" id="IPR041546">
    <property type="entry name" value="ClpA/ClpB_AAA_lid"/>
</dbReference>
<keyword evidence="2 6" id="KW-0677">Repeat</keyword>
<dbReference type="SMART" id="SM00382">
    <property type="entry name" value="AAA"/>
    <property type="match status" value="2"/>
</dbReference>
<dbReference type="InterPro" id="IPR028299">
    <property type="entry name" value="ClpA/B_CS2"/>
</dbReference>
<evidence type="ECO:0000256" key="6">
    <source>
        <dbReference type="PROSITE-ProRule" id="PRU01251"/>
    </source>
</evidence>
<evidence type="ECO:0000256" key="3">
    <source>
        <dbReference type="ARBA" id="ARBA00022741"/>
    </source>
</evidence>
<dbReference type="GO" id="GO:0043335">
    <property type="term" value="P:protein unfolding"/>
    <property type="evidence" value="ECO:0007669"/>
    <property type="project" value="InterPro"/>
</dbReference>
<dbReference type="PROSITE" id="PS51903">
    <property type="entry name" value="CLP_R"/>
    <property type="match status" value="1"/>
</dbReference>
<dbReference type="PROSITE" id="PS00871">
    <property type="entry name" value="CLPAB_2"/>
    <property type="match status" value="1"/>
</dbReference>
<dbReference type="GeneID" id="301043946"/>
<protein>
    <submittedName>
        <fullName evidence="10">ATP-dependent Clp protease ATP-binding subunit ClpA</fullName>
    </submittedName>
</protein>
<dbReference type="AlphaFoldDB" id="A0AA92C648"/>
<dbReference type="Pfam" id="PF02861">
    <property type="entry name" value="Clp_N"/>
    <property type="match status" value="1"/>
</dbReference>
<comment type="similarity">
    <text evidence="1 7">Belongs to the ClpA/ClpB family.</text>
</comment>
<dbReference type="FunFam" id="3.40.50.300:FF:000025">
    <property type="entry name" value="ATP-dependent Clp protease subunit"/>
    <property type="match status" value="1"/>
</dbReference>
<dbReference type="InterPro" id="IPR013461">
    <property type="entry name" value="ClpA"/>
</dbReference>
<evidence type="ECO:0000256" key="5">
    <source>
        <dbReference type="ARBA" id="ARBA00023186"/>
    </source>
</evidence>
<dbReference type="InterPro" id="IPR004176">
    <property type="entry name" value="Clp_R_N"/>
</dbReference>
<evidence type="ECO:0000313" key="11">
    <source>
        <dbReference type="Proteomes" id="UP000244335"/>
    </source>
</evidence>
<accession>A0AA92C648</accession>
<comment type="caution">
    <text evidence="10">The sequence shown here is derived from an EMBL/GenBank/DDBJ whole genome shotgun (WGS) entry which is preliminary data.</text>
</comment>
<feature type="domain" description="Clp R" evidence="9">
    <location>
        <begin position="1"/>
        <end position="148"/>
    </location>
</feature>
<feature type="compositionally biased region" description="Basic residues" evidence="8">
    <location>
        <begin position="818"/>
        <end position="832"/>
    </location>
</feature>
<proteinExistence type="inferred from homology"/>
<keyword evidence="3 7" id="KW-0547">Nucleotide-binding</keyword>
<dbReference type="PANTHER" id="PTHR11638:SF111">
    <property type="entry name" value="ATP-DEPENDENT CLP PROTEASE ATP-BINDING SUBUNIT CLPA"/>
    <property type="match status" value="1"/>
</dbReference>
<dbReference type="PROSITE" id="PS00870">
    <property type="entry name" value="CLPAB_1"/>
    <property type="match status" value="1"/>
</dbReference>
<dbReference type="SUPFAM" id="SSF52540">
    <property type="entry name" value="P-loop containing nucleoside triphosphate hydrolases"/>
    <property type="match status" value="2"/>
</dbReference>
<sequence>MPTFSPSLEKALHQALTFANERHHEYATLEHLLLALLDDVDAAAVMGACNVDLDTLRKTVIDYVDNELSNLVTGYDEDSKPTSGFQRVIQRAVIHVQSSGREEVTGANVLVAIFAERESHAAYFLQEQEMTRYDAVNYISHGIGKRPGSSQTRTPRGADEGDNEPKAARNGGAEEDAAGAKKQPDALKAYCVNLNDKARTGRIDPLIGRHEEVNRTIQVLCRRSKNNPLYVGDPGVGKTAIAEGLAKRIVEGKVPEALINDTIFSLDMGTLLAGTRYRGDFEERLKQVVKELEEYPGAVLFIDEIHTVIGAGATSGGAMDASNLLKPALSSGAIRCIGSTTYKEYRQFFEKDRALVRRFQKIDVNEPSIDDAIEIMKGLKPYFEEYHHLRYTNDAIKAAVELSARYISDRKLPDKAIDVIDETGAAQMLLPASKRRKLITEKEIEVTIATMARIPPKTVSKDDEMVLANLEQELRSVVYGQDTAIEALSTAIKLARAGLREPNKPIGSYVFSGPTGVGKTEVAKQLASSLGVEMLRFDMSEYMERHTVSRLLGAPPGYVGFDQGGLLTDGVDQHPHSVVLLDEIEKAHPDIYNILLQVMDHGSLTDHNGKKIDFRNVILIMTTNAGASEMAKSAIGFGSSKRSGEDEEALNRLFTPEFRNRLDAIIPFSPLPTAVIHKVVQKFVMQLETQLSERNVTFDLHDDAVAWLAEKGYDEKMGARPLGRVIQEHIKKPLANEILFGKLKKGGVVSVSLDKKEDGTDGLKLDVLPETAPVKPKPEAELKAAKSPGKSKAKTSKAEEQAEVLVAETDKKDEDAKPRRKGNTVPKVPKKK</sequence>
<name>A0AA92C648_RHIRH</name>
<dbReference type="InterPro" id="IPR003593">
    <property type="entry name" value="AAA+_ATPase"/>
</dbReference>
<dbReference type="Pfam" id="PF00004">
    <property type="entry name" value="AAA"/>
    <property type="match status" value="1"/>
</dbReference>
<dbReference type="InterPro" id="IPR050130">
    <property type="entry name" value="ClpA_ClpB"/>
</dbReference>
<dbReference type="PRINTS" id="PR00300">
    <property type="entry name" value="CLPPROTEASEA"/>
</dbReference>
<dbReference type="RefSeq" id="WP_062427363.1">
    <property type="nucleotide sequence ID" value="NZ_QDFR01000001.1"/>
</dbReference>
<dbReference type="GO" id="GO:0005524">
    <property type="term" value="F:ATP binding"/>
    <property type="evidence" value="ECO:0007669"/>
    <property type="project" value="UniProtKB-KW"/>
</dbReference>
<evidence type="ECO:0000313" key="10">
    <source>
        <dbReference type="EMBL" id="PVE56455.1"/>
    </source>
</evidence>
<dbReference type="GO" id="GO:0008233">
    <property type="term" value="F:peptidase activity"/>
    <property type="evidence" value="ECO:0007669"/>
    <property type="project" value="UniProtKB-KW"/>
</dbReference>
<dbReference type="Pfam" id="PF07724">
    <property type="entry name" value="AAA_2"/>
    <property type="match status" value="1"/>
</dbReference>
<dbReference type="CDD" id="cd19499">
    <property type="entry name" value="RecA-like_ClpB_Hsp104-like"/>
    <property type="match status" value="1"/>
</dbReference>
<dbReference type="InterPro" id="IPR018368">
    <property type="entry name" value="ClpA/B_CS1"/>
</dbReference>
<keyword evidence="10" id="KW-0645">Protease</keyword>
<dbReference type="Gene3D" id="3.40.50.300">
    <property type="entry name" value="P-loop containing nucleotide triphosphate hydrolases"/>
    <property type="match status" value="2"/>
</dbReference>
<evidence type="ECO:0000256" key="8">
    <source>
        <dbReference type="SAM" id="MobiDB-lite"/>
    </source>
</evidence>
<dbReference type="InterPro" id="IPR019489">
    <property type="entry name" value="Clp_ATPase_C"/>
</dbReference>
<dbReference type="SMART" id="SM01086">
    <property type="entry name" value="ClpB_D2-small"/>
    <property type="match status" value="1"/>
</dbReference>
<keyword evidence="5 7" id="KW-0143">Chaperone</keyword>
<dbReference type="CDD" id="cd00009">
    <property type="entry name" value="AAA"/>
    <property type="match status" value="1"/>
</dbReference>
<keyword evidence="10" id="KW-0378">Hydrolase</keyword>
<feature type="compositionally biased region" description="Basic and acidic residues" evidence="8">
    <location>
        <begin position="808"/>
        <end position="817"/>
    </location>
</feature>
<dbReference type="InterPro" id="IPR001270">
    <property type="entry name" value="ClpA/B"/>
</dbReference>
<feature type="region of interest" description="Disordered" evidence="8">
    <location>
        <begin position="141"/>
        <end position="181"/>
    </location>
</feature>
<dbReference type="GO" id="GO:0016887">
    <property type="term" value="F:ATP hydrolysis activity"/>
    <property type="evidence" value="ECO:0007669"/>
    <property type="project" value="InterPro"/>
</dbReference>
<evidence type="ECO:0000259" key="9">
    <source>
        <dbReference type="PROSITE" id="PS51903"/>
    </source>
</evidence>
<evidence type="ECO:0000256" key="7">
    <source>
        <dbReference type="RuleBase" id="RU004432"/>
    </source>
</evidence>
<dbReference type="Gene3D" id="1.10.8.60">
    <property type="match status" value="2"/>
</dbReference>
<dbReference type="Gene3D" id="1.10.1780.10">
    <property type="entry name" value="Clp, N-terminal domain"/>
    <property type="match status" value="1"/>
</dbReference>
<gene>
    <name evidence="10" type="primary">clpA</name>
    <name evidence="10" type="ORF">DC430_01295</name>
</gene>
<dbReference type="Pfam" id="PF10431">
    <property type="entry name" value="ClpB_D2-small"/>
    <property type="match status" value="1"/>
</dbReference>
<dbReference type="GO" id="GO:0005737">
    <property type="term" value="C:cytoplasm"/>
    <property type="evidence" value="ECO:0007669"/>
    <property type="project" value="TreeGrafter"/>
</dbReference>
<keyword evidence="4 7" id="KW-0067">ATP-binding</keyword>
<dbReference type="InterPro" id="IPR027417">
    <property type="entry name" value="P-loop_NTPase"/>
</dbReference>
<dbReference type="Proteomes" id="UP000244335">
    <property type="component" value="Unassembled WGS sequence"/>
</dbReference>
<dbReference type="SUPFAM" id="SSF81923">
    <property type="entry name" value="Double Clp-N motif"/>
    <property type="match status" value="1"/>
</dbReference>
<evidence type="ECO:0000256" key="1">
    <source>
        <dbReference type="ARBA" id="ARBA00008675"/>
    </source>
</evidence>
<dbReference type="GO" id="GO:0034605">
    <property type="term" value="P:cellular response to heat"/>
    <property type="evidence" value="ECO:0007669"/>
    <property type="project" value="TreeGrafter"/>
</dbReference>
<reference evidence="10 11" key="1">
    <citation type="submission" date="2018-04" db="EMBL/GenBank/DDBJ databases">
        <authorList>
            <person name="Hagen T."/>
        </authorList>
    </citation>
    <scope>NUCLEOTIDE SEQUENCE [LARGE SCALE GENOMIC DNA]</scope>
    <source>
        <strain evidence="10 11">TPD7009</strain>
    </source>
</reference>
<organism evidence="10 11">
    <name type="scientific">Rhizobium rhizogenes</name>
    <name type="common">Agrobacterium rhizogenes</name>
    <dbReference type="NCBI Taxonomy" id="359"/>
    <lineage>
        <taxon>Bacteria</taxon>
        <taxon>Pseudomonadati</taxon>
        <taxon>Pseudomonadota</taxon>
        <taxon>Alphaproteobacteria</taxon>
        <taxon>Hyphomicrobiales</taxon>
        <taxon>Rhizobiaceae</taxon>
        <taxon>Rhizobium/Agrobacterium group</taxon>
        <taxon>Rhizobium</taxon>
    </lineage>
</organism>
<dbReference type="Pfam" id="PF17871">
    <property type="entry name" value="AAA_lid_9"/>
    <property type="match status" value="1"/>
</dbReference>
<dbReference type="NCBIfam" id="TIGR02639">
    <property type="entry name" value="ClpA"/>
    <property type="match status" value="1"/>
</dbReference>
<dbReference type="GO" id="GO:0006508">
    <property type="term" value="P:proteolysis"/>
    <property type="evidence" value="ECO:0007669"/>
    <property type="project" value="UniProtKB-KW"/>
</dbReference>
<dbReference type="EMBL" id="QDFR01000001">
    <property type="protein sequence ID" value="PVE56455.1"/>
    <property type="molecule type" value="Genomic_DNA"/>
</dbReference>
<dbReference type="InterPro" id="IPR003959">
    <property type="entry name" value="ATPase_AAA_core"/>
</dbReference>
<evidence type="ECO:0000256" key="4">
    <source>
        <dbReference type="ARBA" id="ARBA00022840"/>
    </source>
</evidence>